<dbReference type="InterPro" id="IPR056850">
    <property type="entry name" value="ARM_UBP34_24_USP9X_Y"/>
</dbReference>
<feature type="region of interest" description="Disordered" evidence="4">
    <location>
        <begin position="1"/>
        <end position="47"/>
    </location>
</feature>
<proteinExistence type="predicted"/>
<evidence type="ECO:0000259" key="5">
    <source>
        <dbReference type="Pfam" id="PF04937"/>
    </source>
</evidence>
<dbReference type="GO" id="GO:0006508">
    <property type="term" value="P:proteolysis"/>
    <property type="evidence" value="ECO:0007669"/>
    <property type="project" value="UniProtKB-KW"/>
</dbReference>
<dbReference type="STRING" id="69332.A0A388KDZ5"/>
<evidence type="ECO:0000256" key="3">
    <source>
        <dbReference type="ARBA" id="ARBA00022801"/>
    </source>
</evidence>
<feature type="compositionally biased region" description="Polar residues" evidence="4">
    <location>
        <begin position="1927"/>
        <end position="1941"/>
    </location>
</feature>
<dbReference type="PANTHER" id="PTHR32166">
    <property type="entry name" value="OSJNBA0013A04.12 PROTEIN"/>
    <property type="match status" value="1"/>
</dbReference>
<feature type="region of interest" description="Disordered" evidence="4">
    <location>
        <begin position="1382"/>
        <end position="1482"/>
    </location>
</feature>
<dbReference type="OrthoDB" id="2020267at2759"/>
<feature type="region of interest" description="Disordered" evidence="4">
    <location>
        <begin position="1867"/>
        <end position="1941"/>
    </location>
</feature>
<keyword evidence="8" id="KW-1185">Reference proteome</keyword>
<feature type="domain" description="DUF659" evidence="5">
    <location>
        <begin position="1061"/>
        <end position="1116"/>
    </location>
</feature>
<dbReference type="InterPro" id="IPR012337">
    <property type="entry name" value="RNaseH-like_sf"/>
</dbReference>
<gene>
    <name evidence="7" type="ORF">CBR_g2828</name>
</gene>
<feature type="region of interest" description="Disordered" evidence="4">
    <location>
        <begin position="2027"/>
        <end position="2057"/>
    </location>
</feature>
<protein>
    <submittedName>
        <fullName evidence="7">Uncharacterized protein</fullName>
    </submittedName>
</protein>
<feature type="compositionally biased region" description="Low complexity" evidence="4">
    <location>
        <begin position="2028"/>
        <end position="2050"/>
    </location>
</feature>
<comment type="caution">
    <text evidence="7">The sequence shown here is derived from an EMBL/GenBank/DDBJ whole genome shotgun (WGS) entry which is preliminary data.</text>
</comment>
<feature type="compositionally biased region" description="Basic and acidic residues" evidence="4">
    <location>
        <begin position="1610"/>
        <end position="1631"/>
    </location>
</feature>
<feature type="compositionally biased region" description="Acidic residues" evidence="4">
    <location>
        <begin position="1387"/>
        <end position="1396"/>
    </location>
</feature>
<keyword evidence="3" id="KW-0378">Hydrolase</keyword>
<dbReference type="Pfam" id="PF04937">
    <property type="entry name" value="DUF659"/>
    <property type="match status" value="1"/>
</dbReference>
<dbReference type="PANTHER" id="PTHR32166:SF123">
    <property type="entry name" value="BED-TYPE DOMAIN-CONTAINING PROTEIN"/>
    <property type="match status" value="1"/>
</dbReference>
<evidence type="ECO:0000313" key="7">
    <source>
        <dbReference type="EMBL" id="GBG68280.1"/>
    </source>
</evidence>
<name>A0A388KDZ5_CHABU</name>
<feature type="compositionally biased region" description="Acidic residues" evidence="4">
    <location>
        <begin position="19"/>
        <end position="33"/>
    </location>
</feature>
<keyword evidence="2" id="KW-0833">Ubl conjugation pathway</keyword>
<reference evidence="7 8" key="1">
    <citation type="journal article" date="2018" name="Cell">
        <title>The Chara Genome: Secondary Complexity and Implications for Plant Terrestrialization.</title>
        <authorList>
            <person name="Nishiyama T."/>
            <person name="Sakayama H."/>
            <person name="Vries J.D."/>
            <person name="Buschmann H."/>
            <person name="Saint-Marcoux D."/>
            <person name="Ullrich K.K."/>
            <person name="Haas F.B."/>
            <person name="Vanderstraeten L."/>
            <person name="Becker D."/>
            <person name="Lang D."/>
            <person name="Vosolsobe S."/>
            <person name="Rombauts S."/>
            <person name="Wilhelmsson P.K.I."/>
            <person name="Janitza P."/>
            <person name="Kern R."/>
            <person name="Heyl A."/>
            <person name="Rumpler F."/>
            <person name="Villalobos L.I.A.C."/>
            <person name="Clay J.M."/>
            <person name="Skokan R."/>
            <person name="Toyoda A."/>
            <person name="Suzuki Y."/>
            <person name="Kagoshima H."/>
            <person name="Schijlen E."/>
            <person name="Tajeshwar N."/>
            <person name="Catarino B."/>
            <person name="Hetherington A.J."/>
            <person name="Saltykova A."/>
            <person name="Bonnot C."/>
            <person name="Breuninger H."/>
            <person name="Symeonidi A."/>
            <person name="Radhakrishnan G.V."/>
            <person name="Van Nieuwerburgh F."/>
            <person name="Deforce D."/>
            <person name="Chang C."/>
            <person name="Karol K.G."/>
            <person name="Hedrich R."/>
            <person name="Ulvskov P."/>
            <person name="Glockner G."/>
            <person name="Delwiche C.F."/>
            <person name="Petrasek J."/>
            <person name="Van de Peer Y."/>
            <person name="Friml J."/>
            <person name="Beilby M."/>
            <person name="Dolan L."/>
            <person name="Kohara Y."/>
            <person name="Sugano S."/>
            <person name="Fujiyama A."/>
            <person name="Delaux P.-M."/>
            <person name="Quint M."/>
            <person name="TheiBen G."/>
            <person name="Hagemann M."/>
            <person name="Harholt J."/>
            <person name="Dunand C."/>
            <person name="Zachgo S."/>
            <person name="Langdale J."/>
            <person name="Maumus F."/>
            <person name="Straeten D.V.D."/>
            <person name="Gould S.B."/>
            <person name="Rensing S.A."/>
        </authorList>
    </citation>
    <scope>NUCLEOTIDE SEQUENCE [LARGE SCALE GENOMIC DNA]</scope>
    <source>
        <strain evidence="7 8">S276</strain>
    </source>
</reference>
<feature type="region of interest" description="Disordered" evidence="4">
    <location>
        <begin position="1610"/>
        <end position="1648"/>
    </location>
</feature>
<evidence type="ECO:0000259" key="6">
    <source>
        <dbReference type="Pfam" id="PF25010"/>
    </source>
</evidence>
<feature type="domain" description="UBP34/UBP24/USP9X/USP9Y-like ARM repeat region" evidence="6">
    <location>
        <begin position="368"/>
        <end position="768"/>
    </location>
</feature>
<dbReference type="GO" id="GO:0008233">
    <property type="term" value="F:peptidase activity"/>
    <property type="evidence" value="ECO:0007669"/>
    <property type="project" value="UniProtKB-KW"/>
</dbReference>
<dbReference type="InterPro" id="IPR007021">
    <property type="entry name" value="DUF659"/>
</dbReference>
<sequence>MDRSWDNPGTVRQTAPDNETWEGESNSSEDDSSIGDYDGTDMPIPAHDIDLEDEEFPREDLLIVLEGLNKWPWTVYPTQLRNCLAAAAKIVHGGGEDVSPELRRLQTLYREAVPNAFEKCLDDKAIWKWNDVIHSNIFDALLRLIDVVVVKLPQLFVADVGTEDDVLPLLRSLSLGLDKSSQYHIKHKEQVLPDVATQLSDPERFARPIAGSPARTKNGDWYCTLRKAHVRTTDGCSCHRCRPPPNFCWLAYLLNYLGLGQYGNGYEVLLKVLQGLQRWQPAIMEALLQPIAKAAEFLVDDCAAMFLDPCRSVLRSVSDLLERDVDALSDKTRDGSYTALSQILKYLQAIIGRSLSAEKADGMVAQVQRRMVERMLGFPSFNKQLSAVREINKLLENARSIAVRDNSQAVRTTIEWLEKNDILRRVLRSHLHHKQYVDQVEKIMRFLLQERCLSEEHLNAIWAATEKPDQFEAVKNNIFDLLADLAWSFSPEQLDSLFGRFERSQGRPASDIVKILQLVKKLARSDTKGVMATRLLELLWNMMHSGEVPAEVLESGAMTEILGHYHSVNCASKDVYIQRCLAMVRKGESVIPSLRLLREIILLDPERPFYQNHVAREKRLQALNAEHELLQLVVASLESWMSHARTLPVEVLTGVNMPSAPGPGSGTSPRSLLVDGRYMHEERVKEQLEFLLFALKAGSLRLPWDTTERLWNCLVEDPACEADRQKGLEWFSNAMNKAALLTVDAQFNILTKKLTNMDPATLTGTAFRYCMLARLQSRVSKYRPLLLPIVEVPFLLPPLKSRLPSSPAAIAASRTKKELATTNLEANEVGHQPPGSLRSQAVRKHFTEAGIICKAEKGNEKRVCNFCDKPVAGTASRARDHSTSRCDEEGLRGIIPKEECLRREKGRLAARSKMGAIVAERETEESLEEENAPWTLVEGVVDSLGSAVGLRHTTTLILRGQCRLHYGTRANTLLDRCLDMAECITFNMMKSEYWDKLLHELMNASKDFRPLTEATHQRDGLLKGSIFWRSVYVTVEQGHLSILRHFEEGNRGDRCGGSGGVIMDNVAVCPAAGQMIEADHPHIFSVPCTAHSLDLMFESFTKIGWVGAIANRASEVAKFFTNDSRVWKLPVHYSNGGVVSEPARDRAHLRQLFVKATHSILDDTFWADVQKVMQTSKHVLKLLKKVDGTGPTISGDHMDSTVEKLTESKHFAEAEELLEETIMWHWNTMTSALHCAALFLDPEHRGRKWMQLLRMGFGFGVTRGAKSLRMLRLTQRFVLGSRALGDNCEDARAQTRVMQPARCWRKWCSDMPIRLDERPPLVARGTGACLNEFIAVSVTTSADMDSMKWEADEPVEDLTWDEMAVDAQLRLVQWCVGLHRTEPVCDPGDEEVEDVEGGNLAAGPAPARVTRKRGRSPKESVEEEEAAPKGTSSDESGVSGDESGGGCHENGGSGDGRDRRGGSGGTDGGGKEDESEGDEKGGSSCFTRLFQWVNLNERKLKRRNHDDNSITHDLDLIGLSYVWKIILHSPVNDIVDLSINMLRDIHTCLADALLENVVGIRQHFIGEVLERLEAAIETGGIQNPARMTAVEQSSDSMSAASCSVVDDNNWEDKAKKDTGSEEKVVDRHTTKDLASPTSGGGKCEASQPSVEQWDQVERCLRLLQLDTLKTEVQQLQLPNKEGNNLMHYKMPTFHIEKFDDYMHQDPVLWWEGFTTQLRILFVAKHAYIGALFLSSKGGCQIWLTHLASTHGVDVADLKDKISWEELTWLWKKRFIVDDAPALAINRLFNMTQGNTATRDWLMEWQNIAATPDLDLPFTHLRREFYNRSCAALSLALGDREQYATFAEIIDKAREIIKTNRAAHERSTWQPTYVEKLKTGPRPQHVAAVQSDSGEDQAASQASREGDQVAAVQPRSNNKSRGNGKAKSASQAGNGQPTPSVKFNLTEAEYKYRGRYDHCYRCNSTKHKTSLCQDQAKEDATPPPTLPDSAAWLAASYTSGEDVNVVSSRYAYEDNAVHLVPPLDQRLHVQQSTASTVSSPSATESAASPQSITRDSTSWSRLEELDPLTFTDFQWMPVPPTGRLPKPHCNVLMAQLRDYLHIVVPTPLMDAGVEVVDLHAYIAKIDREFKTQRYDDIDAPLLYVRIQIGEATCSALIDCGASRNYIN</sequence>
<dbReference type="Pfam" id="PF25010">
    <property type="entry name" value="ARM_UBP24_USP9X-Y"/>
    <property type="match status" value="1"/>
</dbReference>
<organism evidence="7 8">
    <name type="scientific">Chara braunii</name>
    <name type="common">Braun's stonewort</name>
    <dbReference type="NCBI Taxonomy" id="69332"/>
    <lineage>
        <taxon>Eukaryota</taxon>
        <taxon>Viridiplantae</taxon>
        <taxon>Streptophyta</taxon>
        <taxon>Charophyceae</taxon>
        <taxon>Charales</taxon>
        <taxon>Characeae</taxon>
        <taxon>Chara</taxon>
    </lineage>
</organism>
<accession>A0A388KDZ5</accession>
<feature type="compositionally biased region" description="Gly residues" evidence="4">
    <location>
        <begin position="1442"/>
        <end position="1454"/>
    </location>
</feature>
<dbReference type="Proteomes" id="UP000265515">
    <property type="component" value="Unassembled WGS sequence"/>
</dbReference>
<dbReference type="SUPFAM" id="SSF53098">
    <property type="entry name" value="Ribonuclease H-like"/>
    <property type="match status" value="1"/>
</dbReference>
<evidence type="ECO:0000256" key="1">
    <source>
        <dbReference type="ARBA" id="ARBA00022670"/>
    </source>
</evidence>
<keyword evidence="1" id="KW-0645">Protease</keyword>
<feature type="region of interest" description="Disordered" evidence="4">
    <location>
        <begin position="1967"/>
        <end position="1986"/>
    </location>
</feature>
<evidence type="ECO:0000256" key="4">
    <source>
        <dbReference type="SAM" id="MobiDB-lite"/>
    </source>
</evidence>
<dbReference type="EMBL" id="BFEA01000098">
    <property type="protein sequence ID" value="GBG68280.1"/>
    <property type="molecule type" value="Genomic_DNA"/>
</dbReference>
<evidence type="ECO:0000313" key="8">
    <source>
        <dbReference type="Proteomes" id="UP000265515"/>
    </source>
</evidence>
<evidence type="ECO:0000256" key="2">
    <source>
        <dbReference type="ARBA" id="ARBA00022786"/>
    </source>
</evidence>
<dbReference type="Gramene" id="GBG68280">
    <property type="protein sequence ID" value="GBG68280"/>
    <property type="gene ID" value="CBR_g2828"/>
</dbReference>